<name>A0A923RJ44_9BACI</name>
<comment type="caution">
    <text evidence="1">The sequence shown here is derived from an EMBL/GenBank/DDBJ whole genome shotgun (WGS) entry which is preliminary data.</text>
</comment>
<keyword evidence="2" id="KW-1185">Reference proteome</keyword>
<evidence type="ECO:0000313" key="2">
    <source>
        <dbReference type="Proteomes" id="UP000637359"/>
    </source>
</evidence>
<dbReference type="RefSeq" id="WP_186870378.1">
    <property type="nucleotide sequence ID" value="NZ_JACOOL010000009.1"/>
</dbReference>
<proteinExistence type="predicted"/>
<dbReference type="EMBL" id="JACOOL010000009">
    <property type="protein sequence ID" value="MBC5637671.1"/>
    <property type="molecule type" value="Genomic_DNA"/>
</dbReference>
<gene>
    <name evidence="1" type="ORF">H8S33_12715</name>
</gene>
<accession>A0A923RJ44</accession>
<protein>
    <submittedName>
        <fullName evidence="1">Uncharacterized protein</fullName>
    </submittedName>
</protein>
<sequence>MEKIGLFFRVPNTYGKVLSDLLGSLLEEDKYIWRKGNHIEILFLTILILK</sequence>
<evidence type="ECO:0000313" key="1">
    <source>
        <dbReference type="EMBL" id="MBC5637671.1"/>
    </source>
</evidence>
<organism evidence="1 2">
    <name type="scientific">Ornithinibacillus hominis</name>
    <dbReference type="NCBI Taxonomy" id="2763055"/>
    <lineage>
        <taxon>Bacteria</taxon>
        <taxon>Bacillati</taxon>
        <taxon>Bacillota</taxon>
        <taxon>Bacilli</taxon>
        <taxon>Bacillales</taxon>
        <taxon>Bacillaceae</taxon>
        <taxon>Ornithinibacillus</taxon>
    </lineage>
</organism>
<dbReference type="Proteomes" id="UP000637359">
    <property type="component" value="Unassembled WGS sequence"/>
</dbReference>
<dbReference type="AlphaFoldDB" id="A0A923RJ44"/>
<reference evidence="1" key="1">
    <citation type="submission" date="2020-08" db="EMBL/GenBank/DDBJ databases">
        <title>Genome public.</title>
        <authorList>
            <person name="Liu C."/>
            <person name="Sun Q."/>
        </authorList>
    </citation>
    <scope>NUCLEOTIDE SEQUENCE</scope>
    <source>
        <strain evidence="1">BX22</strain>
    </source>
</reference>